<geneLocation type="plasmid" evidence="1 2">
    <name>EAL2_808p</name>
</geneLocation>
<evidence type="ECO:0000313" key="2">
    <source>
        <dbReference type="Proteomes" id="UP000019591"/>
    </source>
</evidence>
<name>W8TMW5_PEPAC</name>
<dbReference type="AlphaFoldDB" id="W8TMW5"/>
<evidence type="ECO:0000313" key="1">
    <source>
        <dbReference type="EMBL" id="AHM57537.1"/>
    </source>
</evidence>
<accession>W8TMW5</accession>
<gene>
    <name evidence="1" type="ORF">EAL2_808p00300</name>
</gene>
<dbReference type="PATRIC" id="fig|1286171.3.peg.2207"/>
<dbReference type="EMBL" id="CP007453">
    <property type="protein sequence ID" value="AHM57537.1"/>
    <property type="molecule type" value="Genomic_DNA"/>
</dbReference>
<keyword evidence="2" id="KW-1185">Reference proteome</keyword>
<dbReference type="HOGENOM" id="CLU_136031_0_0_9"/>
<protein>
    <submittedName>
        <fullName evidence="1">Uncharacterized protein</fullName>
    </submittedName>
</protein>
<dbReference type="KEGG" id="eac:EAL2_808p00300"/>
<dbReference type="Proteomes" id="UP000019591">
    <property type="component" value="Plasmid EAL2_808p"/>
</dbReference>
<dbReference type="SUPFAM" id="SSF55961">
    <property type="entry name" value="Bet v1-like"/>
    <property type="match status" value="1"/>
</dbReference>
<dbReference type="InterPro" id="IPR023393">
    <property type="entry name" value="START-like_dom_sf"/>
</dbReference>
<reference evidence="1 2" key="1">
    <citation type="journal article" date="2014" name="Genome Announc.">
        <title>Complete Genome Sequence of Amino Acid-Utilizing Eubacterium acidaminophilum al-2 (DSM 3953).</title>
        <authorList>
            <person name="Poehlein A."/>
            <person name="Andreesen J.R."/>
            <person name="Daniel R."/>
        </authorList>
    </citation>
    <scope>NUCLEOTIDE SEQUENCE [LARGE SCALE GENOMIC DNA]</scope>
    <source>
        <strain evidence="1 2">DSM 3953</strain>
        <plasmid evidence="2">Plasmid EAL2_808p</plasmid>
    </source>
</reference>
<keyword evidence="1" id="KW-0614">Plasmid</keyword>
<dbReference type="eggNOG" id="ENOG50335EV">
    <property type="taxonomic scope" value="Bacteria"/>
</dbReference>
<sequence length="154" mass="17349">MPVIKKSIFINAPMEKAYHFSKNVKYWGCWYAGLADPENLVGDGGLGTVYESKFSLMGHIFPIKLEVIEDNFTPEIAIRKGVFKGTVDTIQTSTFVPKGNGTEVTFEIELSVPAVVDDNPINNEYLFLKTRENLLANALENLRDFVEFHYGHKS</sequence>
<dbReference type="Gene3D" id="3.30.530.20">
    <property type="match status" value="1"/>
</dbReference>
<organism evidence="1 2">
    <name type="scientific">Peptoclostridium acidaminophilum DSM 3953</name>
    <dbReference type="NCBI Taxonomy" id="1286171"/>
    <lineage>
        <taxon>Bacteria</taxon>
        <taxon>Bacillati</taxon>
        <taxon>Bacillota</taxon>
        <taxon>Clostridia</taxon>
        <taxon>Peptostreptococcales</taxon>
        <taxon>Peptoclostridiaceae</taxon>
        <taxon>Peptoclostridium</taxon>
    </lineage>
</organism>
<proteinExistence type="predicted"/>